<sequence length="226" mass="26383">MKRTFDAVIFDLDGTLVDSMWVWSKIDEDYLGRYGIEVDEMLESELEGMSFTETAEYVKNRFQLEDSVEKIKADWNQMASDFYRAQVPLKKHVREFLEYLESQDIKMGIATSNSHELVEIVLEAHGMRQKFASIRTSCEVEKGKPYPYVYQQVAKDLDVEPTRCLAFEDVPNGVLAAKRAGMTICAIRDRQVAEMEEVLRQEADYFVEDYKQIIEYYESEHKKSYA</sequence>
<dbReference type="EMBL" id="JAQIFT010000068">
    <property type="protein sequence ID" value="MDA3733670.1"/>
    <property type="molecule type" value="Genomic_DNA"/>
</dbReference>
<dbReference type="PRINTS" id="PR00413">
    <property type="entry name" value="HADHALOGNASE"/>
</dbReference>
<dbReference type="SFLD" id="SFLDG01129">
    <property type="entry name" value="C1.5:_HAD__Beta-PGM__Phosphata"/>
    <property type="match status" value="1"/>
</dbReference>
<dbReference type="NCBIfam" id="TIGR01509">
    <property type="entry name" value="HAD-SF-IA-v3"/>
    <property type="match status" value="1"/>
</dbReference>
<dbReference type="AlphaFoldDB" id="A0AA42J2T7"/>
<dbReference type="SFLD" id="SFLDG01135">
    <property type="entry name" value="C1.5.6:_HAD__Beta-PGM__Phospha"/>
    <property type="match status" value="1"/>
</dbReference>
<dbReference type="SUPFAM" id="SSF56784">
    <property type="entry name" value="HAD-like"/>
    <property type="match status" value="1"/>
</dbReference>
<protein>
    <submittedName>
        <fullName evidence="1">HAD family phosphatase</fullName>
    </submittedName>
</protein>
<name>A0AA42J2T7_9FIRM</name>
<dbReference type="InterPro" id="IPR023198">
    <property type="entry name" value="PGP-like_dom2"/>
</dbReference>
<dbReference type="NCBIfam" id="TIGR01549">
    <property type="entry name" value="HAD-SF-IA-v1"/>
    <property type="match status" value="1"/>
</dbReference>
<dbReference type="InterPro" id="IPR023214">
    <property type="entry name" value="HAD_sf"/>
</dbReference>
<comment type="caution">
    <text evidence="1">The sequence shown here is derived from an EMBL/GenBank/DDBJ whole genome shotgun (WGS) entry which is preliminary data.</text>
</comment>
<dbReference type="Gene3D" id="3.40.50.1000">
    <property type="entry name" value="HAD superfamily/HAD-like"/>
    <property type="match status" value="1"/>
</dbReference>
<dbReference type="RefSeq" id="WP_053985328.1">
    <property type="nucleotide sequence ID" value="NZ_JAQIFT010000068.1"/>
</dbReference>
<dbReference type="PANTHER" id="PTHR18901">
    <property type="entry name" value="2-DEOXYGLUCOSE-6-PHOSPHATE PHOSPHATASE 2"/>
    <property type="match status" value="1"/>
</dbReference>
<dbReference type="Pfam" id="PF13419">
    <property type="entry name" value="HAD_2"/>
    <property type="match status" value="1"/>
</dbReference>
<organism evidence="1 2">
    <name type="scientific">Holtiella tumoricola</name>
    <dbReference type="NCBI Taxonomy" id="3018743"/>
    <lineage>
        <taxon>Bacteria</taxon>
        <taxon>Bacillati</taxon>
        <taxon>Bacillota</taxon>
        <taxon>Clostridia</taxon>
        <taxon>Lachnospirales</taxon>
        <taxon>Cellulosilyticaceae</taxon>
        <taxon>Holtiella</taxon>
    </lineage>
</organism>
<dbReference type="PANTHER" id="PTHR18901:SF38">
    <property type="entry name" value="PSEUDOURIDINE-5'-PHOSPHATASE"/>
    <property type="match status" value="1"/>
</dbReference>
<reference evidence="1" key="1">
    <citation type="journal article" date="2023" name="Int. J. Syst. Evol. Microbiol.">
        <title>&lt;i&gt;Holtiella tumoricola&lt;/i&gt; gen. nov. sp. nov., isolated from a human clinical sample.</title>
        <authorList>
            <person name="Allen-Vercoe E."/>
            <person name="Daigneault M.C."/>
            <person name="Vancuren S.J."/>
            <person name="Cochrane K."/>
            <person name="O'Neal L.L."/>
            <person name="Sankaranarayanan K."/>
            <person name="Lawson P.A."/>
        </authorList>
    </citation>
    <scope>NUCLEOTIDE SEQUENCE</scope>
    <source>
        <strain evidence="1">CC70A</strain>
    </source>
</reference>
<dbReference type="CDD" id="cd07505">
    <property type="entry name" value="HAD_BPGM-like"/>
    <property type="match status" value="1"/>
</dbReference>
<dbReference type="InterPro" id="IPR041492">
    <property type="entry name" value="HAD_2"/>
</dbReference>
<dbReference type="GO" id="GO:0016791">
    <property type="term" value="F:phosphatase activity"/>
    <property type="evidence" value="ECO:0007669"/>
    <property type="project" value="TreeGrafter"/>
</dbReference>
<dbReference type="SFLD" id="SFLDS00003">
    <property type="entry name" value="Haloacid_Dehalogenase"/>
    <property type="match status" value="1"/>
</dbReference>
<dbReference type="Proteomes" id="UP001169242">
    <property type="component" value="Unassembled WGS sequence"/>
</dbReference>
<keyword evidence="2" id="KW-1185">Reference proteome</keyword>
<accession>A0AA42J2T7</accession>
<dbReference type="InterPro" id="IPR036412">
    <property type="entry name" value="HAD-like_sf"/>
</dbReference>
<evidence type="ECO:0000313" key="2">
    <source>
        <dbReference type="Proteomes" id="UP001169242"/>
    </source>
</evidence>
<proteinExistence type="predicted"/>
<gene>
    <name evidence="1" type="ORF">PBV87_19555</name>
</gene>
<dbReference type="Gene3D" id="1.10.150.240">
    <property type="entry name" value="Putative phosphatase, domain 2"/>
    <property type="match status" value="1"/>
</dbReference>
<evidence type="ECO:0000313" key="1">
    <source>
        <dbReference type="EMBL" id="MDA3733670.1"/>
    </source>
</evidence>
<dbReference type="InterPro" id="IPR006439">
    <property type="entry name" value="HAD-SF_hydro_IA"/>
</dbReference>